<dbReference type="Proteomes" id="UP000585474">
    <property type="component" value="Unassembled WGS sequence"/>
</dbReference>
<protein>
    <submittedName>
        <fullName evidence="1">Uncharacterized protein</fullName>
    </submittedName>
</protein>
<comment type="caution">
    <text evidence="1">The sequence shown here is derived from an EMBL/GenBank/DDBJ whole genome shotgun (WGS) entry which is preliminary data.</text>
</comment>
<keyword evidence="2" id="KW-1185">Reference proteome</keyword>
<evidence type="ECO:0000313" key="1">
    <source>
        <dbReference type="EMBL" id="GFY85602.1"/>
    </source>
</evidence>
<evidence type="ECO:0000313" key="2">
    <source>
        <dbReference type="Proteomes" id="UP000585474"/>
    </source>
</evidence>
<dbReference type="EMBL" id="BJWL01000004">
    <property type="protein sequence ID" value="GFY85602.1"/>
    <property type="molecule type" value="Genomic_DNA"/>
</dbReference>
<name>A0A7J0EH56_9ERIC</name>
<organism evidence="1 2">
    <name type="scientific">Actinidia rufa</name>
    <dbReference type="NCBI Taxonomy" id="165716"/>
    <lineage>
        <taxon>Eukaryota</taxon>
        <taxon>Viridiplantae</taxon>
        <taxon>Streptophyta</taxon>
        <taxon>Embryophyta</taxon>
        <taxon>Tracheophyta</taxon>
        <taxon>Spermatophyta</taxon>
        <taxon>Magnoliopsida</taxon>
        <taxon>eudicotyledons</taxon>
        <taxon>Gunneridae</taxon>
        <taxon>Pentapetalae</taxon>
        <taxon>asterids</taxon>
        <taxon>Ericales</taxon>
        <taxon>Actinidiaceae</taxon>
        <taxon>Actinidia</taxon>
    </lineage>
</organism>
<gene>
    <name evidence="1" type="ORF">Acr_04g0003400</name>
</gene>
<dbReference type="AlphaFoldDB" id="A0A7J0EH56"/>
<sequence>MDELRNMMQTLVGAMAAQHNYYSNYYSHRNHNRQGINTRWQRKSKSGGNVRIQGEIENPAIPAKNVAVVKQFLKLKQPTFSGKMNPIKANGWLLEMEKNFRLLRCGEQYKVEIGSYLLAGPASRWWNLKGASRWWNLKGVRWGRLLQSTKEAFTNLTEYAPHLVTTDEMRARRFEDGLRYEIKRVDTAISIANIY</sequence>
<reference evidence="1 2" key="1">
    <citation type="submission" date="2019-07" db="EMBL/GenBank/DDBJ databases">
        <title>De Novo Assembly of kiwifruit Actinidia rufa.</title>
        <authorList>
            <person name="Sugita-Konishi S."/>
            <person name="Sato K."/>
            <person name="Mori E."/>
            <person name="Abe Y."/>
            <person name="Kisaki G."/>
            <person name="Hamano K."/>
            <person name="Suezawa K."/>
            <person name="Otani M."/>
            <person name="Fukuda T."/>
            <person name="Manabe T."/>
            <person name="Gomi K."/>
            <person name="Tabuchi M."/>
            <person name="Akimitsu K."/>
            <person name="Kataoka I."/>
        </authorList>
    </citation>
    <scope>NUCLEOTIDE SEQUENCE [LARGE SCALE GENOMIC DNA]</scope>
    <source>
        <strain evidence="2">cv. Fuchu</strain>
    </source>
</reference>
<accession>A0A7J0EH56</accession>
<proteinExistence type="predicted"/>
<dbReference type="OrthoDB" id="1111698at2759"/>